<feature type="domain" description="Intracellular proteinase inhibitor BsuPI" evidence="1">
    <location>
        <begin position="11"/>
        <end position="97"/>
    </location>
</feature>
<dbReference type="Proteomes" id="UP001596406">
    <property type="component" value="Unassembled WGS sequence"/>
</dbReference>
<sequence>MLDCDLSAALDGSVTFAYVVRNAGETPVTCRFSDAARMEVVVTEGGAERWRSSDGQVFAQVLGEETLAPGESVTYEAEWADPPTGRYEARADLLARERSCAARVAFEVP</sequence>
<reference evidence="2 3" key="1">
    <citation type="journal article" date="2019" name="Int. J. Syst. Evol. Microbiol.">
        <title>The Global Catalogue of Microorganisms (GCM) 10K type strain sequencing project: providing services to taxonomists for standard genome sequencing and annotation.</title>
        <authorList>
            <consortium name="The Broad Institute Genomics Platform"/>
            <consortium name="The Broad Institute Genome Sequencing Center for Infectious Disease"/>
            <person name="Wu L."/>
            <person name="Ma J."/>
        </authorList>
    </citation>
    <scope>NUCLEOTIDE SEQUENCE [LARGE SCALE GENOMIC DNA]</scope>
    <source>
        <strain evidence="2 3">PSRA2</strain>
    </source>
</reference>
<name>A0ABD5UAB0_9EURY</name>
<dbReference type="Pfam" id="PF12690">
    <property type="entry name" value="BsuPI"/>
    <property type="match status" value="1"/>
</dbReference>
<dbReference type="RefSeq" id="WP_304447965.1">
    <property type="nucleotide sequence ID" value="NZ_JARRAH010000001.1"/>
</dbReference>
<protein>
    <recommendedName>
        <fullName evidence="1">Intracellular proteinase inhibitor BsuPI domain-containing protein</fullName>
    </recommendedName>
</protein>
<dbReference type="AlphaFoldDB" id="A0ABD5UAB0"/>
<evidence type="ECO:0000313" key="2">
    <source>
        <dbReference type="EMBL" id="MFC6836276.1"/>
    </source>
</evidence>
<dbReference type="InterPro" id="IPR038144">
    <property type="entry name" value="IPI"/>
</dbReference>
<gene>
    <name evidence="2" type="ORF">ACFQHK_07120</name>
</gene>
<proteinExistence type="predicted"/>
<organism evidence="2 3">
    <name type="scientific">Halomarina ordinaria</name>
    <dbReference type="NCBI Taxonomy" id="3033939"/>
    <lineage>
        <taxon>Archaea</taxon>
        <taxon>Methanobacteriati</taxon>
        <taxon>Methanobacteriota</taxon>
        <taxon>Stenosarchaea group</taxon>
        <taxon>Halobacteria</taxon>
        <taxon>Halobacteriales</taxon>
        <taxon>Natronomonadaceae</taxon>
        <taxon>Halomarina</taxon>
    </lineage>
</organism>
<evidence type="ECO:0000259" key="1">
    <source>
        <dbReference type="Pfam" id="PF12690"/>
    </source>
</evidence>
<dbReference type="Gene3D" id="2.60.40.2360">
    <property type="entry name" value="Intracellular proteinase inhibitor BsuPI"/>
    <property type="match status" value="1"/>
</dbReference>
<accession>A0ABD5UAB0</accession>
<dbReference type="EMBL" id="JBHSXM010000001">
    <property type="protein sequence ID" value="MFC6836276.1"/>
    <property type="molecule type" value="Genomic_DNA"/>
</dbReference>
<keyword evidence="3" id="KW-1185">Reference proteome</keyword>
<evidence type="ECO:0000313" key="3">
    <source>
        <dbReference type="Proteomes" id="UP001596406"/>
    </source>
</evidence>
<dbReference type="InterPro" id="IPR020481">
    <property type="entry name" value="Intracell_prot_inh_BsuPI"/>
</dbReference>
<comment type="caution">
    <text evidence="2">The sequence shown here is derived from an EMBL/GenBank/DDBJ whole genome shotgun (WGS) entry which is preliminary data.</text>
</comment>